<keyword evidence="6 9" id="KW-1133">Transmembrane helix</keyword>
<protein>
    <recommendedName>
        <fullName evidence="9">ADP,ATP carrier protein</fullName>
    </recommendedName>
</protein>
<feature type="transmembrane region" description="Helical" evidence="9">
    <location>
        <begin position="102"/>
        <end position="121"/>
    </location>
</feature>
<dbReference type="GO" id="GO:0005524">
    <property type="term" value="F:ATP binding"/>
    <property type="evidence" value="ECO:0007669"/>
    <property type="project" value="UniProtKB-KW"/>
</dbReference>
<feature type="transmembrane region" description="Helical" evidence="9">
    <location>
        <begin position="322"/>
        <end position="350"/>
    </location>
</feature>
<dbReference type="EMBL" id="QMFB01000031">
    <property type="protein sequence ID" value="RAV12962.1"/>
    <property type="molecule type" value="Genomic_DNA"/>
</dbReference>
<dbReference type="CDD" id="cd00038">
    <property type="entry name" value="CAP_ED"/>
    <property type="match status" value="2"/>
</dbReference>
<dbReference type="InterPro" id="IPR011989">
    <property type="entry name" value="ARM-like"/>
</dbReference>
<sequence length="1236" mass="135581">MLPLSRSRLSSMKPSVFEAPLQALLRRFSSDREEYAKAFLLFGYLFCVVSASTIGRTAADTLFLSHFDASRLSFMYLPQSAALLLAGIAYQRYSGKLRPDRLNLTVILAVSGLVIVTRMLAGIGFSWIYPAMYIGYDVFNFLMIVCFWQLATSVMDQRKAKRMIGIVGSGGIVGGIVSGFGLKALVHPLGTLNLIFVYAALQLLCLLWVRLLVRRLSDPAAVSMAAAKPADRKRERAKRKREDNGGLFRSVPHLKYVAVIAAALVLSLTIVDYQFKVVLRSTLQNEALAGFMGNFYGISGILALLVQLFVSGKIISRFGVMTALLVFPAVLLVGASALLVMPVLAVAAAVKGSDKVIGDTVYSSVSQLVLFPISPDHRSRSKAFLDGIVRNGAKGIAGVSLMILPAFLDIREFSFIVLGLLALCILAAVKVKRPYMETLLSSLQTRELDFQETDVDLMDGASRKVLTDALQSRDPIQAAYAFKILQSIHAFDLAPYVPDLLRHPAAEVRVEGLKWIERHATLGMEPHVEAVWRSSDTGVKPYAVMALAAYGHAEQLERIAALLVEKEVRMKAAAIAGLIKYYGIEGMFRAVGPFRSMLESEREEERAEAALIFGQIGIAGFYKPLLNLLSDRSSNVRMAALESAGLLRVPDMIPAIVPLLKRSETRDQAAQALAGYDENELLPRLELYMRQGADEGQTSADIAVYLPNVLERVGTIRAFELLLGHYEQATAELRSVYLSALTRLFRRVSGIDRVFVERLVLQEAALFAHYAEQGEGLQGIESFRYANETIQANRLQTVRRVFQLLALLYDPKTVQAVHTGWEKGDARRQANAAEVADQLLHGAVRTAVLNMLAYAPAPERQLPAKAVDSRLAMLYERDGEWLRTCIAYGVFNSPDSGAWTEIGRHLKDFPQESRERIVEQVEQVALLRNVGIFAGLSGKDLSVIAACLQQIDVEAGEAIIRELEEGDSLYVIREGTAVVSKGGTALGTLQPGECFGEMAVLTHSVRMATVRAESPMRLWRLESEAFYGMAFDKSEIALELMRLLSGRLRTVNRKIGSSQSPVMPEDASAGSFAAAAAAGISEEAGKRERPAEQPQTDSGILLRRMLVLQKIALFAHASQEDIIRLAHMVKETVYESGETVCAAGEEGDALFGIIEGGVRVHRGAETLAMLAVGESFGEMAIIDDEPRSADCTAEGRTVLLELTKEQVLAFCFRHTGVLKSMMRVLAERLKDTQSRS</sequence>
<dbReference type="SUPFAM" id="SSF48371">
    <property type="entry name" value="ARM repeat"/>
    <property type="match status" value="1"/>
</dbReference>
<evidence type="ECO:0000259" key="10">
    <source>
        <dbReference type="PROSITE" id="PS50042"/>
    </source>
</evidence>
<dbReference type="PROSITE" id="PS50042">
    <property type="entry name" value="CNMP_BINDING_3"/>
    <property type="match status" value="2"/>
</dbReference>
<dbReference type="InterPro" id="IPR036259">
    <property type="entry name" value="MFS_trans_sf"/>
</dbReference>
<reference evidence="11 12" key="1">
    <citation type="journal article" date="2009" name="Int. J. Syst. Evol. Microbiol.">
        <title>Paenibacillus contaminans sp. nov., isolated from a contaminated laboratory plate.</title>
        <authorList>
            <person name="Chou J.H."/>
            <person name="Lee J.H."/>
            <person name="Lin M.C."/>
            <person name="Chang P.S."/>
            <person name="Arun A.B."/>
            <person name="Young C.C."/>
            <person name="Chen W.M."/>
        </authorList>
    </citation>
    <scope>NUCLEOTIDE SEQUENCE [LARGE SCALE GENOMIC DNA]</scope>
    <source>
        <strain evidence="11 12">CKOBP-6</strain>
    </source>
</reference>
<keyword evidence="3 9" id="KW-0812">Transmembrane</keyword>
<evidence type="ECO:0000256" key="8">
    <source>
        <dbReference type="ARBA" id="ARBA00023159"/>
    </source>
</evidence>
<accession>A0A329M075</accession>
<keyword evidence="7 9" id="KW-0472">Membrane</keyword>
<dbReference type="InterPro" id="IPR000595">
    <property type="entry name" value="cNMP-bd_dom"/>
</dbReference>
<dbReference type="GO" id="GO:0005829">
    <property type="term" value="C:cytosol"/>
    <property type="evidence" value="ECO:0007669"/>
    <property type="project" value="TreeGrafter"/>
</dbReference>
<name>A0A329M075_9BACL</name>
<dbReference type="Pfam" id="PF00027">
    <property type="entry name" value="cNMP_binding"/>
    <property type="match status" value="2"/>
</dbReference>
<comment type="caution">
    <text evidence="11">The sequence shown here is derived from an EMBL/GenBank/DDBJ whole genome shotgun (WGS) entry which is preliminary data.</text>
</comment>
<comment type="similarity">
    <text evidence="9">Belongs to the ADP/ATP translocase tlc family.</text>
</comment>
<dbReference type="SUPFAM" id="SSF51206">
    <property type="entry name" value="cAMP-binding domain-like"/>
    <property type="match status" value="2"/>
</dbReference>
<dbReference type="Gene3D" id="1.25.10.10">
    <property type="entry name" value="Leucine-rich Repeat Variant"/>
    <property type="match status" value="2"/>
</dbReference>
<feature type="domain" description="Cyclic nucleotide-binding" evidence="10">
    <location>
        <begin position="1113"/>
        <end position="1228"/>
    </location>
</feature>
<evidence type="ECO:0000313" key="11">
    <source>
        <dbReference type="EMBL" id="RAV12962.1"/>
    </source>
</evidence>
<evidence type="ECO:0000256" key="2">
    <source>
        <dbReference type="ARBA" id="ARBA00022448"/>
    </source>
</evidence>
<dbReference type="Gene3D" id="1.20.1250.20">
    <property type="entry name" value="MFS general substrate transporter like domains"/>
    <property type="match status" value="1"/>
</dbReference>
<dbReference type="SMART" id="SM00100">
    <property type="entry name" value="cNMP"/>
    <property type="match status" value="2"/>
</dbReference>
<proteinExistence type="inferred from homology"/>
<dbReference type="GO" id="GO:0005471">
    <property type="term" value="F:ATP:ADP antiporter activity"/>
    <property type="evidence" value="ECO:0007669"/>
    <property type="project" value="InterPro"/>
</dbReference>
<feature type="transmembrane region" description="Helical" evidence="9">
    <location>
        <begin position="163"/>
        <end position="182"/>
    </location>
</feature>
<feature type="domain" description="Cyclic nucleotide-binding" evidence="10">
    <location>
        <begin position="932"/>
        <end position="1026"/>
    </location>
</feature>
<dbReference type="PANTHER" id="PTHR24567:SF74">
    <property type="entry name" value="HTH-TYPE TRANSCRIPTIONAL REGULATOR ARCR"/>
    <property type="match status" value="1"/>
</dbReference>
<evidence type="ECO:0000256" key="1">
    <source>
        <dbReference type="ARBA" id="ARBA00004141"/>
    </source>
</evidence>
<feature type="transmembrane region" description="Helical" evidence="9">
    <location>
        <begin position="35"/>
        <end position="54"/>
    </location>
</feature>
<organism evidence="11 12">
    <name type="scientific">Paenibacillus contaminans</name>
    <dbReference type="NCBI Taxonomy" id="450362"/>
    <lineage>
        <taxon>Bacteria</taxon>
        <taxon>Bacillati</taxon>
        <taxon>Bacillota</taxon>
        <taxon>Bacilli</taxon>
        <taxon>Bacillales</taxon>
        <taxon>Paenibacillaceae</taxon>
        <taxon>Paenibacillus</taxon>
    </lineage>
</organism>
<dbReference type="Pfam" id="PF13646">
    <property type="entry name" value="HEAT_2"/>
    <property type="match status" value="1"/>
</dbReference>
<dbReference type="AlphaFoldDB" id="A0A329M075"/>
<evidence type="ECO:0000256" key="4">
    <source>
        <dbReference type="ARBA" id="ARBA00022741"/>
    </source>
</evidence>
<dbReference type="GO" id="GO:0016020">
    <property type="term" value="C:membrane"/>
    <property type="evidence" value="ECO:0007669"/>
    <property type="project" value="UniProtKB-SubCell"/>
</dbReference>
<keyword evidence="5 9" id="KW-0067">ATP-binding</keyword>
<feature type="transmembrane region" description="Helical" evidence="9">
    <location>
        <begin position="287"/>
        <end position="310"/>
    </location>
</feature>
<dbReference type="InterPro" id="IPR016024">
    <property type="entry name" value="ARM-type_fold"/>
</dbReference>
<evidence type="ECO:0000256" key="3">
    <source>
        <dbReference type="ARBA" id="ARBA00022692"/>
    </source>
</evidence>
<dbReference type="Gene3D" id="2.60.120.10">
    <property type="entry name" value="Jelly Rolls"/>
    <property type="match status" value="2"/>
</dbReference>
<gene>
    <name evidence="11" type="ORF">DQG23_33820</name>
</gene>
<evidence type="ECO:0000256" key="5">
    <source>
        <dbReference type="ARBA" id="ARBA00022840"/>
    </source>
</evidence>
<feature type="transmembrane region" description="Helical" evidence="9">
    <location>
        <begin position="127"/>
        <end position="151"/>
    </location>
</feature>
<dbReference type="InterPro" id="IPR018490">
    <property type="entry name" value="cNMP-bd_dom_sf"/>
</dbReference>
<dbReference type="InterPro" id="IPR014710">
    <property type="entry name" value="RmlC-like_jellyroll"/>
</dbReference>
<evidence type="ECO:0000256" key="6">
    <source>
        <dbReference type="ARBA" id="ARBA00022989"/>
    </source>
</evidence>
<dbReference type="InterPro" id="IPR004667">
    <property type="entry name" value="ADP_ATP_car_bac_type"/>
</dbReference>
<evidence type="ECO:0000313" key="12">
    <source>
        <dbReference type="Proteomes" id="UP000250369"/>
    </source>
</evidence>
<keyword evidence="4 9" id="KW-0547">Nucleotide-binding</keyword>
<dbReference type="GO" id="GO:0003700">
    <property type="term" value="F:DNA-binding transcription factor activity"/>
    <property type="evidence" value="ECO:0007669"/>
    <property type="project" value="TreeGrafter"/>
</dbReference>
<keyword evidence="12" id="KW-1185">Reference proteome</keyword>
<evidence type="ECO:0000256" key="9">
    <source>
        <dbReference type="RuleBase" id="RU363121"/>
    </source>
</evidence>
<dbReference type="Proteomes" id="UP000250369">
    <property type="component" value="Unassembled WGS sequence"/>
</dbReference>
<feature type="transmembrane region" description="Helical" evidence="9">
    <location>
        <begin position="74"/>
        <end position="90"/>
    </location>
</feature>
<feature type="transmembrane region" description="Helical" evidence="9">
    <location>
        <begin position="256"/>
        <end position="275"/>
    </location>
</feature>
<dbReference type="Pfam" id="PF03219">
    <property type="entry name" value="TLC"/>
    <property type="match status" value="1"/>
</dbReference>
<feature type="transmembrane region" description="Helical" evidence="9">
    <location>
        <begin position="194"/>
        <end position="213"/>
    </location>
</feature>
<dbReference type="SUPFAM" id="SSF103473">
    <property type="entry name" value="MFS general substrate transporter"/>
    <property type="match status" value="1"/>
</dbReference>
<evidence type="ECO:0000256" key="7">
    <source>
        <dbReference type="ARBA" id="ARBA00023136"/>
    </source>
</evidence>
<keyword evidence="2 9" id="KW-0813">Transport</keyword>
<keyword evidence="8" id="KW-0010">Activator</keyword>
<dbReference type="InterPro" id="IPR050397">
    <property type="entry name" value="Env_Response_Regulators"/>
</dbReference>
<comment type="subcellular location">
    <subcellularLocation>
        <location evidence="1 9">Membrane</location>
        <topology evidence="1 9">Multi-pass membrane protein</topology>
    </subcellularLocation>
</comment>
<dbReference type="PANTHER" id="PTHR24567">
    <property type="entry name" value="CRP FAMILY TRANSCRIPTIONAL REGULATORY PROTEIN"/>
    <property type="match status" value="1"/>
</dbReference>